<evidence type="ECO:0000256" key="2">
    <source>
        <dbReference type="SAM" id="Phobius"/>
    </source>
</evidence>
<feature type="transmembrane region" description="Helical" evidence="2">
    <location>
        <begin position="121"/>
        <end position="146"/>
    </location>
</feature>
<dbReference type="AlphaFoldDB" id="A0A0N9IBN3"/>
<dbReference type="InterPro" id="IPR025565">
    <property type="entry name" value="DUF4328"/>
</dbReference>
<evidence type="ECO:0000259" key="3">
    <source>
        <dbReference type="Pfam" id="PF14219"/>
    </source>
</evidence>
<keyword evidence="2" id="KW-1133">Transmembrane helix</keyword>
<organism evidence="4 5">
    <name type="scientific">Kibdelosporangium phytohabitans</name>
    <dbReference type="NCBI Taxonomy" id="860235"/>
    <lineage>
        <taxon>Bacteria</taxon>
        <taxon>Bacillati</taxon>
        <taxon>Actinomycetota</taxon>
        <taxon>Actinomycetes</taxon>
        <taxon>Pseudonocardiales</taxon>
        <taxon>Pseudonocardiaceae</taxon>
        <taxon>Kibdelosporangium</taxon>
    </lineage>
</organism>
<keyword evidence="2" id="KW-0472">Membrane</keyword>
<evidence type="ECO:0000256" key="1">
    <source>
        <dbReference type="SAM" id="MobiDB-lite"/>
    </source>
</evidence>
<gene>
    <name evidence="4" type="ORF">AOZ06_39285</name>
</gene>
<keyword evidence="5" id="KW-1185">Reference proteome</keyword>
<name>A0A0N9IBN3_9PSEU</name>
<evidence type="ECO:0000313" key="5">
    <source>
        <dbReference type="Proteomes" id="UP000063699"/>
    </source>
</evidence>
<protein>
    <recommendedName>
        <fullName evidence="3">DUF4328 domain-containing protein</fullName>
    </recommendedName>
</protein>
<dbReference type="EMBL" id="CP012752">
    <property type="protein sequence ID" value="ALG12112.1"/>
    <property type="molecule type" value="Genomic_DNA"/>
</dbReference>
<dbReference type="Proteomes" id="UP000063699">
    <property type="component" value="Chromosome"/>
</dbReference>
<evidence type="ECO:0000313" key="4">
    <source>
        <dbReference type="EMBL" id="ALG12112.1"/>
    </source>
</evidence>
<feature type="domain" description="DUF4328" evidence="3">
    <location>
        <begin position="3"/>
        <end position="147"/>
    </location>
</feature>
<sequence length="236" mass="25875">MGNALVPALTPAALLLTVTSAVVTLVWMYRARRNVRAVGRQRHAPGWAIGGWFCPIVNLWFPVQIVSDIATADQPSARSRTYAVIRSTWWVCWLAAWASGVQYQETRSWTADGDTSVSHNLAANFGGTLVSRAFGAAAAFLLAVLVRSRPRRVHWASPPRTRRERPGRSRRANGSVRRTGSPDLTMSGAHGAVGRTIRVVFGMIDSGRTWSTSVRRPGCQPRAACRITSCRRGPVR</sequence>
<dbReference type="Pfam" id="PF14219">
    <property type="entry name" value="DUF4328"/>
    <property type="match status" value="1"/>
</dbReference>
<feature type="transmembrane region" description="Helical" evidence="2">
    <location>
        <begin position="44"/>
        <end position="63"/>
    </location>
</feature>
<proteinExistence type="predicted"/>
<dbReference type="STRING" id="860235.AOZ06_39285"/>
<feature type="compositionally biased region" description="Basic residues" evidence="1">
    <location>
        <begin position="154"/>
        <end position="171"/>
    </location>
</feature>
<feature type="region of interest" description="Disordered" evidence="1">
    <location>
        <begin position="154"/>
        <end position="188"/>
    </location>
</feature>
<accession>A0A0N9IBN3</accession>
<dbReference type="KEGG" id="kphy:AOZ06_39285"/>
<reference evidence="4 5" key="1">
    <citation type="submission" date="2015-07" db="EMBL/GenBank/DDBJ databases">
        <title>Genome sequencing of Kibdelosporangium phytohabitans.</title>
        <authorList>
            <person name="Qin S."/>
            <person name="Xing K."/>
        </authorList>
    </citation>
    <scope>NUCLEOTIDE SEQUENCE [LARGE SCALE GENOMIC DNA]</scope>
    <source>
        <strain evidence="4 5">KLBMP1111</strain>
    </source>
</reference>
<keyword evidence="2" id="KW-0812">Transmembrane</keyword>